<keyword evidence="1 2" id="KW-0732">Signal</keyword>
<dbReference type="Pfam" id="PF00497">
    <property type="entry name" value="SBP_bac_3"/>
    <property type="match status" value="1"/>
</dbReference>
<dbReference type="SUPFAM" id="SSF53850">
    <property type="entry name" value="Periplasmic binding protein-like II"/>
    <property type="match status" value="1"/>
</dbReference>
<dbReference type="Proteomes" id="UP000295783">
    <property type="component" value="Unassembled WGS sequence"/>
</dbReference>
<feature type="signal peptide" evidence="2">
    <location>
        <begin position="1"/>
        <end position="25"/>
    </location>
</feature>
<reference evidence="4 5" key="1">
    <citation type="submission" date="2019-03" db="EMBL/GenBank/DDBJ databases">
        <title>Genomic Encyclopedia of Type Strains, Phase III (KMG-III): the genomes of soil and plant-associated and newly described type strains.</title>
        <authorList>
            <person name="Whitman W."/>
        </authorList>
    </citation>
    <scope>NUCLEOTIDE SEQUENCE [LARGE SCALE GENOMIC DNA]</scope>
    <source>
        <strain evidence="4 5">CGMCC 1.7660</strain>
    </source>
</reference>
<dbReference type="PROSITE" id="PS51318">
    <property type="entry name" value="TAT"/>
    <property type="match status" value="1"/>
</dbReference>
<evidence type="ECO:0000259" key="3">
    <source>
        <dbReference type="Pfam" id="PF00497"/>
    </source>
</evidence>
<dbReference type="RefSeq" id="WP_243735541.1">
    <property type="nucleotide sequence ID" value="NZ_SNYW01000006.1"/>
</dbReference>
<accession>A0A4R6X1I9</accession>
<comment type="caution">
    <text evidence="4">The sequence shown here is derived from an EMBL/GenBank/DDBJ whole genome shotgun (WGS) entry which is preliminary data.</text>
</comment>
<dbReference type="InterPro" id="IPR006311">
    <property type="entry name" value="TAT_signal"/>
</dbReference>
<evidence type="ECO:0000256" key="1">
    <source>
        <dbReference type="ARBA" id="ARBA00022729"/>
    </source>
</evidence>
<sequence length="258" mass="27774">MILTRRRLLLAAGMMAAFGGRPARAHAKLTIAYPDKSPPNSWVAEDGRMQGILVDLTAELARLAGYDFVAKPLPLPRVQAEVESGAVDGMCLVVTPARLRYAAPTAEPLTAGNVTLFVRRDNPMRDRLAAVQSLDDLAATGATVIASEGNGWIRANVESRGIRTVFANGTIGTVRMLVGGRGDVIADMSHQIRFLLEEVAGGEAVEKLPAVMDVVDWHLLISRKSPVFADLQRLDEANRVMQASGLASSIFEKYGIKV</sequence>
<protein>
    <submittedName>
        <fullName evidence="4">Amino acid ABC transporter substrate-binding protein (PAAT family)</fullName>
    </submittedName>
</protein>
<dbReference type="PANTHER" id="PTHR35936:SF6">
    <property type="entry name" value="AMINO ACID ABC TRANSPORTER SUBSTRATE-BINDING PAAT FAMILY PROTEIN"/>
    <property type="match status" value="1"/>
</dbReference>
<feature type="domain" description="Solute-binding protein family 3/N-terminal" evidence="3">
    <location>
        <begin position="29"/>
        <end position="254"/>
    </location>
</feature>
<dbReference type="InterPro" id="IPR001638">
    <property type="entry name" value="Solute-binding_3/MltF_N"/>
</dbReference>
<evidence type="ECO:0000313" key="5">
    <source>
        <dbReference type="Proteomes" id="UP000295783"/>
    </source>
</evidence>
<proteinExistence type="predicted"/>
<feature type="chain" id="PRO_5020684155" evidence="2">
    <location>
        <begin position="26"/>
        <end position="258"/>
    </location>
</feature>
<gene>
    <name evidence="4" type="ORF">A8950_0878</name>
</gene>
<evidence type="ECO:0000313" key="4">
    <source>
        <dbReference type="EMBL" id="TDQ84328.1"/>
    </source>
</evidence>
<name>A0A4R6X1I9_9PROT</name>
<dbReference type="PANTHER" id="PTHR35936">
    <property type="entry name" value="MEMBRANE-BOUND LYTIC MUREIN TRANSGLYCOSYLASE F"/>
    <property type="match status" value="1"/>
</dbReference>
<dbReference type="AlphaFoldDB" id="A0A4R6X1I9"/>
<organism evidence="4 5">
    <name type="scientific">Dongia mobilis</name>
    <dbReference type="NCBI Taxonomy" id="578943"/>
    <lineage>
        <taxon>Bacteria</taxon>
        <taxon>Pseudomonadati</taxon>
        <taxon>Pseudomonadota</taxon>
        <taxon>Alphaproteobacteria</taxon>
        <taxon>Rhodospirillales</taxon>
        <taxon>Dongiaceae</taxon>
        <taxon>Dongia</taxon>
    </lineage>
</organism>
<dbReference type="EMBL" id="SNYW01000006">
    <property type="protein sequence ID" value="TDQ84328.1"/>
    <property type="molecule type" value="Genomic_DNA"/>
</dbReference>
<keyword evidence="5" id="KW-1185">Reference proteome</keyword>
<dbReference type="Gene3D" id="3.40.190.10">
    <property type="entry name" value="Periplasmic binding protein-like II"/>
    <property type="match status" value="1"/>
</dbReference>
<evidence type="ECO:0000256" key="2">
    <source>
        <dbReference type="SAM" id="SignalP"/>
    </source>
</evidence>